<accession>A0A7E6EJB0</accession>
<evidence type="ECO:0000256" key="2">
    <source>
        <dbReference type="ARBA" id="ARBA00004584"/>
    </source>
</evidence>
<gene>
    <name evidence="8" type="primary">LOC115229285</name>
</gene>
<dbReference type="Proteomes" id="UP000515154">
    <property type="component" value="Unplaced"/>
</dbReference>
<organism evidence="7 8">
    <name type="scientific">Octopus sinensis</name>
    <name type="common">East Asian common octopus</name>
    <dbReference type="NCBI Taxonomy" id="2607531"/>
    <lineage>
        <taxon>Eukaryota</taxon>
        <taxon>Metazoa</taxon>
        <taxon>Spiralia</taxon>
        <taxon>Lophotrochozoa</taxon>
        <taxon>Mollusca</taxon>
        <taxon>Cephalopoda</taxon>
        <taxon>Coleoidea</taxon>
        <taxon>Octopodiformes</taxon>
        <taxon>Octopoda</taxon>
        <taxon>Incirrata</taxon>
        <taxon>Octopodidae</taxon>
        <taxon>Octopus</taxon>
    </lineage>
</organism>
<evidence type="ECO:0000256" key="6">
    <source>
        <dbReference type="ARBA" id="ARBA00023328"/>
    </source>
</evidence>
<dbReference type="PANTHER" id="PTHR48208">
    <property type="entry name" value="CENTROMERE PROTEIN I"/>
    <property type="match status" value="1"/>
</dbReference>
<protein>
    <submittedName>
        <fullName evidence="8">Centromere protein I-like</fullName>
    </submittedName>
</protein>
<evidence type="ECO:0000313" key="8">
    <source>
        <dbReference type="RefSeq" id="XP_036355055.1"/>
    </source>
</evidence>
<evidence type="ECO:0000256" key="4">
    <source>
        <dbReference type="ARBA" id="ARBA00022454"/>
    </source>
</evidence>
<dbReference type="InterPro" id="IPR012485">
    <property type="entry name" value="CENP-I"/>
</dbReference>
<dbReference type="Pfam" id="PF07778">
    <property type="entry name" value="CENP-I"/>
    <property type="match status" value="1"/>
</dbReference>
<keyword evidence="6" id="KW-0137">Centromere</keyword>
<name>A0A7E6EJB0_9MOLL</name>
<dbReference type="AlphaFoldDB" id="A0A7E6EJB0"/>
<proteinExistence type="inferred from homology"/>
<comment type="subcellular location">
    <subcellularLocation>
        <location evidence="2">Chromosome</location>
        <location evidence="2">Centromere</location>
    </subcellularLocation>
    <subcellularLocation>
        <location evidence="1">Nucleus</location>
    </subcellularLocation>
</comment>
<dbReference type="RefSeq" id="XP_036355055.1">
    <property type="nucleotide sequence ID" value="XM_036499162.1"/>
</dbReference>
<keyword evidence="7" id="KW-1185">Reference proteome</keyword>
<dbReference type="KEGG" id="osn:115229285"/>
<dbReference type="PANTHER" id="PTHR48208:SF2">
    <property type="entry name" value="CENTROMERE PROTEIN I"/>
    <property type="match status" value="1"/>
</dbReference>
<keyword evidence="4" id="KW-0158">Chromosome</keyword>
<evidence type="ECO:0000256" key="1">
    <source>
        <dbReference type="ARBA" id="ARBA00004123"/>
    </source>
</evidence>
<dbReference type="GO" id="GO:0000070">
    <property type="term" value="P:mitotic sister chromatid segregation"/>
    <property type="evidence" value="ECO:0007669"/>
    <property type="project" value="TreeGrafter"/>
</dbReference>
<dbReference type="GO" id="GO:0034080">
    <property type="term" value="P:CENP-A containing chromatin assembly"/>
    <property type="evidence" value="ECO:0007669"/>
    <property type="project" value="TreeGrafter"/>
</dbReference>
<comment type="similarity">
    <text evidence="3">Belongs to the CENP-I/CTF3 family.</text>
</comment>
<sequence>MAVNMPSSPSSSTKKTSLEKLLDSLESNVDVICDESSFKKPRGKLKTCIVNVKVCARAVGLSHEDILGLVNVAASLRYGIRISCDLIQCCIPQTTFPQRAAIRLLSCINHHTISEKANTSFTKLVFHWIVLVMPYMDAYDKLHAVYNVFFYLLRNYDILPEICYILSELTLYPDVTLFRINELILLWKKTGNVPSLIGLLTKYKMLQPDKLGLSLPKYQRFYRSPNSKMQKIIQAVQLRRGLELKALAQKSVNSPVRKKAKLSKLIPQVQSSVNDYVPTSDIVRPDHFPETVSFNRILTFEDLLQYIDQIQLPIQMGSVIDNPLLQYLITYNKNRHITGQFNWWLYHTCYDALLENSVPYSDYLEEFLSKLAGFMRRVKEGTPAIEYFLYQFLDTWDGFHFNQSIFKLIPHIRIHKFSELHQILLEPLKKIFFRRGTYLKCRILITLTELVTNYINKWHHLHLLRKSKTTKSAIAVEYEFSFFQGDFDNFRAHIEFKKLIDFIDELCLLGLLCEDDHLIMVHFCLWFQEQLLITVLNTNFPLLTIPSPEFVSRLIVSNQCTVISRLCRIILDYSSVFQNLKKLQTPYKLDKHIKKLNVYVLDVCNALWRYKAFDTAQQTSDSILFDFDIFSIPGIRSKSVTSSLSVCHHQAFLGHVLLYLRKEMPQSRQHPSLIRINRKRYFQFLRDQELGGLTDFISRLQTKTE</sequence>
<evidence type="ECO:0000256" key="3">
    <source>
        <dbReference type="ARBA" id="ARBA00005470"/>
    </source>
</evidence>
<evidence type="ECO:0000256" key="5">
    <source>
        <dbReference type="ARBA" id="ARBA00023242"/>
    </source>
</evidence>
<evidence type="ECO:0000313" key="7">
    <source>
        <dbReference type="Proteomes" id="UP000515154"/>
    </source>
</evidence>
<dbReference type="GO" id="GO:0005634">
    <property type="term" value="C:nucleus"/>
    <property type="evidence" value="ECO:0007669"/>
    <property type="project" value="UniProtKB-SubCell"/>
</dbReference>
<dbReference type="GO" id="GO:0000939">
    <property type="term" value="C:inner kinetochore"/>
    <property type="evidence" value="ECO:0007669"/>
    <property type="project" value="TreeGrafter"/>
</dbReference>
<reference evidence="8" key="1">
    <citation type="submission" date="2025-08" db="UniProtKB">
        <authorList>
            <consortium name="RefSeq"/>
        </authorList>
    </citation>
    <scope>IDENTIFICATION</scope>
</reference>
<keyword evidence="5" id="KW-0539">Nucleus</keyword>